<evidence type="ECO:0000313" key="2">
    <source>
        <dbReference type="Proteomes" id="UP000249082"/>
    </source>
</evidence>
<protein>
    <submittedName>
        <fullName evidence="1">Uncharacterized protein</fullName>
    </submittedName>
</protein>
<gene>
    <name evidence="1" type="ORF">DI555_08045</name>
</gene>
<evidence type="ECO:0000313" key="1">
    <source>
        <dbReference type="EMBL" id="PZQ55290.1"/>
    </source>
</evidence>
<dbReference type="EMBL" id="QFPX01000006">
    <property type="protein sequence ID" value="PZQ55290.1"/>
    <property type="molecule type" value="Genomic_DNA"/>
</dbReference>
<proteinExistence type="predicted"/>
<organism evidence="1 2">
    <name type="scientific">Novosphingobium pentaromativorans</name>
    <dbReference type="NCBI Taxonomy" id="205844"/>
    <lineage>
        <taxon>Bacteria</taxon>
        <taxon>Pseudomonadati</taxon>
        <taxon>Pseudomonadota</taxon>
        <taxon>Alphaproteobacteria</taxon>
        <taxon>Sphingomonadales</taxon>
        <taxon>Sphingomonadaceae</taxon>
        <taxon>Novosphingobium</taxon>
    </lineage>
</organism>
<dbReference type="Proteomes" id="UP000249082">
    <property type="component" value="Unassembled WGS sequence"/>
</dbReference>
<accession>A0A2W5QUY3</accession>
<sequence>MSIEERLAEWTPARLIEHIAAASEAMAWQAGVGGRETAGAIISYLALKPEHIEPFLNGGISELPSEWMDGGRLTWHGMNGKIVHPEEVREARAARRAREESEF</sequence>
<dbReference type="AlphaFoldDB" id="A0A2W5QUY3"/>
<comment type="caution">
    <text evidence="1">The sequence shown here is derived from an EMBL/GenBank/DDBJ whole genome shotgun (WGS) entry which is preliminary data.</text>
</comment>
<reference evidence="1 2" key="1">
    <citation type="submission" date="2017-08" db="EMBL/GenBank/DDBJ databases">
        <title>Infants hospitalized years apart are colonized by the same room-sourced microbial strains.</title>
        <authorList>
            <person name="Brooks B."/>
            <person name="Olm M.R."/>
            <person name="Firek B.A."/>
            <person name="Baker R."/>
            <person name="Thomas B.C."/>
            <person name="Morowitz M.J."/>
            <person name="Banfield J.F."/>
        </authorList>
    </citation>
    <scope>NUCLEOTIDE SEQUENCE [LARGE SCALE GENOMIC DNA]</scope>
    <source>
        <strain evidence="1">S2_005_002_R2_33</strain>
    </source>
</reference>
<name>A0A2W5QUY3_9SPHN</name>